<accession>A0ACB8BFZ5</accession>
<organism evidence="1 2">
    <name type="scientific">Leucogyrophana mollusca</name>
    <dbReference type="NCBI Taxonomy" id="85980"/>
    <lineage>
        <taxon>Eukaryota</taxon>
        <taxon>Fungi</taxon>
        <taxon>Dikarya</taxon>
        <taxon>Basidiomycota</taxon>
        <taxon>Agaricomycotina</taxon>
        <taxon>Agaricomycetes</taxon>
        <taxon>Agaricomycetidae</taxon>
        <taxon>Boletales</taxon>
        <taxon>Boletales incertae sedis</taxon>
        <taxon>Leucogyrophana</taxon>
    </lineage>
</organism>
<name>A0ACB8BFZ5_9AGAM</name>
<evidence type="ECO:0000313" key="2">
    <source>
        <dbReference type="Proteomes" id="UP000790709"/>
    </source>
</evidence>
<keyword evidence="2" id="KW-1185">Reference proteome</keyword>
<dbReference type="Proteomes" id="UP000790709">
    <property type="component" value="Unassembled WGS sequence"/>
</dbReference>
<proteinExistence type="predicted"/>
<comment type="caution">
    <text evidence="1">The sequence shown here is derived from an EMBL/GenBank/DDBJ whole genome shotgun (WGS) entry which is preliminary data.</text>
</comment>
<evidence type="ECO:0000313" key="1">
    <source>
        <dbReference type="EMBL" id="KAH7924765.1"/>
    </source>
</evidence>
<reference evidence="1" key="1">
    <citation type="journal article" date="2021" name="New Phytol.">
        <title>Evolutionary innovations through gain and loss of genes in the ectomycorrhizal Boletales.</title>
        <authorList>
            <person name="Wu G."/>
            <person name="Miyauchi S."/>
            <person name="Morin E."/>
            <person name="Kuo A."/>
            <person name="Drula E."/>
            <person name="Varga T."/>
            <person name="Kohler A."/>
            <person name="Feng B."/>
            <person name="Cao Y."/>
            <person name="Lipzen A."/>
            <person name="Daum C."/>
            <person name="Hundley H."/>
            <person name="Pangilinan J."/>
            <person name="Johnson J."/>
            <person name="Barry K."/>
            <person name="LaButti K."/>
            <person name="Ng V."/>
            <person name="Ahrendt S."/>
            <person name="Min B."/>
            <person name="Choi I.G."/>
            <person name="Park H."/>
            <person name="Plett J.M."/>
            <person name="Magnuson J."/>
            <person name="Spatafora J.W."/>
            <person name="Nagy L.G."/>
            <person name="Henrissat B."/>
            <person name="Grigoriev I.V."/>
            <person name="Yang Z.L."/>
            <person name="Xu J."/>
            <person name="Martin F.M."/>
        </authorList>
    </citation>
    <scope>NUCLEOTIDE SEQUENCE</scope>
    <source>
        <strain evidence="1">KUC20120723A-06</strain>
    </source>
</reference>
<sequence>MPVPIALCISEIVEIILQGLDNGSLVNVARCCRTLSDAALDFLWDSVDVGAFTFSMPLDFQYVSRMQYWRSEDASPCSKIRLLSKIKNIPEDEWRRFDYYASRVRSLDMGTCCAVQLFYYMAALRPGIHIFPALHTLKIRAESGPVPTRQFPPTLRHLTVVVNGVTYRNWWEYSLYNAVAQSPHLKSLSIECINQAMIPLPMRPTAEELDPLDFPRLQSLDLTGATQRFPNSPFLTALSHLPISTLRLPSLDHVPLHPRFANLQYLSICSWPLQIGRFLSALDTSVSLRVLAIDNRCDPDKWPYFRSNIPNLADYSRCFNYIARRFGHSLRRFAIILDGYFETDQEFEEGRALVRLVSPLYKLARLEVLVLALQCRTDLCKEAEDILSPQAWPTLERFEFHPLIRHARGDDIREEVWMNLIDGG</sequence>
<protein>
    <submittedName>
        <fullName evidence="1">Uncharacterized protein</fullName>
    </submittedName>
</protein>
<gene>
    <name evidence="1" type="ORF">BV22DRAFT_1047261</name>
</gene>
<dbReference type="EMBL" id="MU266417">
    <property type="protein sequence ID" value="KAH7924765.1"/>
    <property type="molecule type" value="Genomic_DNA"/>
</dbReference>